<name>A0AA36I5A1_9DINO</name>
<gene>
    <name evidence="1" type="ORF">EVOR1521_LOCUS8387</name>
</gene>
<evidence type="ECO:0000313" key="1">
    <source>
        <dbReference type="EMBL" id="CAJ1380453.1"/>
    </source>
</evidence>
<sequence>MAVDYQDTVKDATAKREADLALVQQKVTDKADLESDLNDDQTDLGGKKKELVAAGKYTEDLHQAGNPFEVIKVATCCQECDWLLKNFELRVQARTEEKENLIRAKTVLGGMYSRGRCVVGTWTKELPGASAHACVLRCEDTPGCLGVLYGEVESAQKPQVRCFLAGVGKDDVLMECRDREVRGYA</sequence>
<keyword evidence="2" id="KW-1185">Reference proteome</keyword>
<proteinExistence type="predicted"/>
<organism evidence="1 2">
    <name type="scientific">Effrenium voratum</name>
    <dbReference type="NCBI Taxonomy" id="2562239"/>
    <lineage>
        <taxon>Eukaryota</taxon>
        <taxon>Sar</taxon>
        <taxon>Alveolata</taxon>
        <taxon>Dinophyceae</taxon>
        <taxon>Suessiales</taxon>
        <taxon>Symbiodiniaceae</taxon>
        <taxon>Effrenium</taxon>
    </lineage>
</organism>
<dbReference type="AlphaFoldDB" id="A0AA36I5A1"/>
<accession>A0AA36I5A1</accession>
<protein>
    <submittedName>
        <fullName evidence="1">Uncharacterized protein</fullName>
    </submittedName>
</protein>
<evidence type="ECO:0000313" key="2">
    <source>
        <dbReference type="Proteomes" id="UP001178507"/>
    </source>
</evidence>
<dbReference type="EMBL" id="CAUJNA010000713">
    <property type="protein sequence ID" value="CAJ1380453.1"/>
    <property type="molecule type" value="Genomic_DNA"/>
</dbReference>
<dbReference type="Proteomes" id="UP001178507">
    <property type="component" value="Unassembled WGS sequence"/>
</dbReference>
<reference evidence="1" key="1">
    <citation type="submission" date="2023-08" db="EMBL/GenBank/DDBJ databases">
        <authorList>
            <person name="Chen Y."/>
            <person name="Shah S."/>
            <person name="Dougan E. K."/>
            <person name="Thang M."/>
            <person name="Chan C."/>
        </authorList>
    </citation>
    <scope>NUCLEOTIDE SEQUENCE</scope>
</reference>
<comment type="caution">
    <text evidence="1">The sequence shown here is derived from an EMBL/GenBank/DDBJ whole genome shotgun (WGS) entry which is preliminary data.</text>
</comment>